<dbReference type="Pfam" id="PF10151">
    <property type="entry name" value="TMEM214"/>
    <property type="match status" value="1"/>
</dbReference>
<evidence type="ECO:0000256" key="9">
    <source>
        <dbReference type="ARBA" id="ARBA00023180"/>
    </source>
</evidence>
<keyword evidence="11" id="KW-0732">Signal</keyword>
<evidence type="ECO:0000256" key="2">
    <source>
        <dbReference type="ARBA" id="ARBA00007984"/>
    </source>
</evidence>
<evidence type="ECO:0000256" key="4">
    <source>
        <dbReference type="ARBA" id="ARBA00022692"/>
    </source>
</evidence>
<feature type="signal peptide" evidence="11">
    <location>
        <begin position="1"/>
        <end position="21"/>
    </location>
</feature>
<dbReference type="InterPro" id="IPR019308">
    <property type="entry name" value="TMEM214"/>
</dbReference>
<evidence type="ECO:0000256" key="8">
    <source>
        <dbReference type="ARBA" id="ARBA00023136"/>
    </source>
</evidence>
<dbReference type="PANTHER" id="PTHR13448">
    <property type="entry name" value="TRANSMEMBRANE PROTEIN 214"/>
    <property type="match status" value="1"/>
</dbReference>
<evidence type="ECO:0000256" key="3">
    <source>
        <dbReference type="ARBA" id="ARBA00011720"/>
    </source>
</evidence>
<comment type="subunit">
    <text evidence="3">Constitutively interacts with CASP4; required for the localization of procaspase 4 to the ER.</text>
</comment>
<comment type="caution">
    <text evidence="12">The sequence shown here is derived from an EMBL/GenBank/DDBJ whole genome shotgun (WGS) entry which is preliminary data.</text>
</comment>
<feature type="non-terminal residue" evidence="12">
    <location>
        <position position="72"/>
    </location>
</feature>
<protein>
    <submittedName>
        <fullName evidence="12">T214A protein</fullName>
    </submittedName>
</protein>
<dbReference type="GO" id="GO:0005789">
    <property type="term" value="C:endoplasmic reticulum membrane"/>
    <property type="evidence" value="ECO:0007669"/>
    <property type="project" value="UniProtKB-SubCell"/>
</dbReference>
<reference evidence="13" key="1">
    <citation type="submission" date="2023-07" db="EMBL/GenBank/DDBJ databases">
        <title>Bird 10,000 Genomes (B10K) Project - Family phase.</title>
        <authorList>
            <person name="Zhang G."/>
        </authorList>
    </citation>
    <scope>NUCLEOTIDE SEQUENCE [LARGE SCALE GENOMIC DNA]</scope>
</reference>
<evidence type="ECO:0000313" key="13">
    <source>
        <dbReference type="Proteomes" id="UP000661971"/>
    </source>
</evidence>
<dbReference type="Proteomes" id="UP000661971">
    <property type="component" value="Unassembled WGS sequence"/>
</dbReference>
<keyword evidence="8" id="KW-0472">Membrane</keyword>
<dbReference type="AlphaFoldDB" id="A0A851TPU0"/>
<proteinExistence type="inferred from homology"/>
<dbReference type="PANTHER" id="PTHR13448:SF0">
    <property type="entry name" value="TRANSMEMBRANE PROTEIN 214"/>
    <property type="match status" value="1"/>
</dbReference>
<accession>A0A851TPU0</accession>
<dbReference type="EMBL" id="WBNA01004289">
    <property type="protein sequence ID" value="NXD18767.1"/>
    <property type="molecule type" value="Genomic_DNA"/>
</dbReference>
<feature type="non-terminal residue" evidence="12">
    <location>
        <position position="1"/>
    </location>
</feature>
<keyword evidence="5" id="KW-0053">Apoptosis</keyword>
<keyword evidence="7" id="KW-1133">Transmembrane helix</keyword>
<comment type="subcellular location">
    <subcellularLocation>
        <location evidence="1">Endoplasmic reticulum membrane</location>
        <topology evidence="1">Multi-pass membrane protein</topology>
    </subcellularLocation>
</comment>
<comment type="similarity">
    <text evidence="2">Belongs to the TMEM214 family.</text>
</comment>
<evidence type="ECO:0000256" key="7">
    <source>
        <dbReference type="ARBA" id="ARBA00022989"/>
    </source>
</evidence>
<feature type="chain" id="PRO_5032437986" evidence="11">
    <location>
        <begin position="22"/>
        <end position="72"/>
    </location>
</feature>
<name>A0A851TPU0_9AVES</name>
<sequence>MKGRGFPWSRLLLVVLVFAAGFLMHDIRTQGSLQASSSARVLRSSGILSASQQAWHKVSRGSLQGYRRVAGA</sequence>
<evidence type="ECO:0000256" key="5">
    <source>
        <dbReference type="ARBA" id="ARBA00022703"/>
    </source>
</evidence>
<comment type="function">
    <text evidence="10">Critical mediator, in cooperation with CASP4, of endoplasmic reticulum-stress induced apoptosis. Required or the activation of CASP4 following endoplasmic reticulum stress.</text>
</comment>
<evidence type="ECO:0000256" key="10">
    <source>
        <dbReference type="ARBA" id="ARBA00024938"/>
    </source>
</evidence>
<dbReference type="GO" id="GO:0005794">
    <property type="term" value="C:Golgi apparatus"/>
    <property type="evidence" value="ECO:0007669"/>
    <property type="project" value="TreeGrafter"/>
</dbReference>
<keyword evidence="9" id="KW-0325">Glycoprotein</keyword>
<evidence type="ECO:0000256" key="1">
    <source>
        <dbReference type="ARBA" id="ARBA00004477"/>
    </source>
</evidence>
<evidence type="ECO:0000313" key="12">
    <source>
        <dbReference type="EMBL" id="NXD18767.1"/>
    </source>
</evidence>
<gene>
    <name evidence="12" type="primary">Tmem214a</name>
    <name evidence="12" type="ORF">NOTNIG_R14736</name>
</gene>
<keyword evidence="6" id="KW-0256">Endoplasmic reticulum</keyword>
<organism evidence="12 13">
    <name type="scientific">Nothocercus nigrocapillus</name>
    <dbReference type="NCBI Taxonomy" id="1977171"/>
    <lineage>
        <taxon>Eukaryota</taxon>
        <taxon>Metazoa</taxon>
        <taxon>Chordata</taxon>
        <taxon>Craniata</taxon>
        <taxon>Vertebrata</taxon>
        <taxon>Euteleostomi</taxon>
        <taxon>Archelosauria</taxon>
        <taxon>Archosauria</taxon>
        <taxon>Dinosauria</taxon>
        <taxon>Saurischia</taxon>
        <taxon>Theropoda</taxon>
        <taxon>Coelurosauria</taxon>
        <taxon>Aves</taxon>
        <taxon>Palaeognathae</taxon>
        <taxon>Tinamiformes</taxon>
        <taxon>Tinamidae</taxon>
        <taxon>Nothocercus</taxon>
    </lineage>
</organism>
<evidence type="ECO:0000256" key="11">
    <source>
        <dbReference type="SAM" id="SignalP"/>
    </source>
</evidence>
<keyword evidence="13" id="KW-1185">Reference proteome</keyword>
<keyword evidence="4" id="KW-0812">Transmembrane</keyword>
<dbReference type="GO" id="GO:0006915">
    <property type="term" value="P:apoptotic process"/>
    <property type="evidence" value="ECO:0007669"/>
    <property type="project" value="UniProtKB-KW"/>
</dbReference>
<evidence type="ECO:0000256" key="6">
    <source>
        <dbReference type="ARBA" id="ARBA00022824"/>
    </source>
</evidence>